<organism evidence="2 3">
    <name type="scientific">Pseudonocardia humida</name>
    <dbReference type="NCBI Taxonomy" id="2800819"/>
    <lineage>
        <taxon>Bacteria</taxon>
        <taxon>Bacillati</taxon>
        <taxon>Actinomycetota</taxon>
        <taxon>Actinomycetes</taxon>
        <taxon>Pseudonocardiales</taxon>
        <taxon>Pseudonocardiaceae</taxon>
        <taxon>Pseudonocardia</taxon>
    </lineage>
</organism>
<evidence type="ECO:0000256" key="1">
    <source>
        <dbReference type="SAM" id="Phobius"/>
    </source>
</evidence>
<sequence>MTAVDDDGVRPPPDWWIVTVLVVYALMVVGVTVMRGTLEPGWPGTSPILAISVALLAVLVVAHHRVTGLPWRDPLGRRAGRNVRFEPLDFAVTACASGGLIAGGSIVGIGARGDVPALVLGALVCAAPFLVLASVRRWGRAGRAARRRSDGRGERRPG</sequence>
<comment type="caution">
    <text evidence="2">The sequence shown here is derived from an EMBL/GenBank/DDBJ whole genome shotgun (WGS) entry which is preliminary data.</text>
</comment>
<feature type="transmembrane region" description="Helical" evidence="1">
    <location>
        <begin position="117"/>
        <end position="138"/>
    </location>
</feature>
<dbReference type="RefSeq" id="WP_252444361.1">
    <property type="nucleotide sequence ID" value="NZ_JAGSOV010000067.1"/>
</dbReference>
<dbReference type="Proteomes" id="UP001165283">
    <property type="component" value="Unassembled WGS sequence"/>
</dbReference>
<keyword evidence="1" id="KW-0472">Membrane</keyword>
<keyword evidence="1" id="KW-1133">Transmembrane helix</keyword>
<evidence type="ECO:0000313" key="3">
    <source>
        <dbReference type="Proteomes" id="UP001165283"/>
    </source>
</evidence>
<feature type="transmembrane region" description="Helical" evidence="1">
    <location>
        <begin position="15"/>
        <end position="36"/>
    </location>
</feature>
<reference evidence="2" key="1">
    <citation type="submission" date="2021-04" db="EMBL/GenBank/DDBJ databases">
        <title>Pseudonocardia sp. nov., isolated from sandy soil of mangrove forest.</title>
        <authorList>
            <person name="Zan Z."/>
            <person name="Huang R."/>
            <person name="Liu W."/>
        </authorList>
    </citation>
    <scope>NUCLEOTIDE SEQUENCE</scope>
    <source>
        <strain evidence="2">S2-4</strain>
    </source>
</reference>
<evidence type="ECO:0000313" key="2">
    <source>
        <dbReference type="EMBL" id="MCO1659542.1"/>
    </source>
</evidence>
<keyword evidence="1" id="KW-0812">Transmembrane</keyword>
<feature type="transmembrane region" description="Helical" evidence="1">
    <location>
        <begin position="48"/>
        <end position="67"/>
    </location>
</feature>
<proteinExistence type="predicted"/>
<dbReference type="EMBL" id="JAGSOV010000067">
    <property type="protein sequence ID" value="MCO1659542.1"/>
    <property type="molecule type" value="Genomic_DNA"/>
</dbReference>
<accession>A0ABT1A948</accession>
<protein>
    <submittedName>
        <fullName evidence="2">Uncharacterized protein</fullName>
    </submittedName>
</protein>
<keyword evidence="3" id="KW-1185">Reference proteome</keyword>
<name>A0ABT1A948_9PSEU</name>
<gene>
    <name evidence="2" type="ORF">KDL28_31180</name>
</gene>